<feature type="transmembrane region" description="Helical" evidence="1">
    <location>
        <begin position="385"/>
        <end position="401"/>
    </location>
</feature>
<evidence type="ECO:0000256" key="1">
    <source>
        <dbReference type="SAM" id="Phobius"/>
    </source>
</evidence>
<feature type="transmembrane region" description="Helical" evidence="1">
    <location>
        <begin position="56"/>
        <end position="74"/>
    </location>
</feature>
<name>A0A7K4NF97_9ARCH</name>
<dbReference type="EMBL" id="JACASU010000014">
    <property type="protein sequence ID" value="NWJ99439.1"/>
    <property type="molecule type" value="Genomic_DNA"/>
</dbReference>
<feature type="transmembrane region" description="Helical" evidence="1">
    <location>
        <begin position="173"/>
        <end position="191"/>
    </location>
</feature>
<protein>
    <recommendedName>
        <fullName evidence="4">DUF2029 domain-containing protein</fullName>
    </recommendedName>
</protein>
<comment type="caution">
    <text evidence="2">The sequence shown here is derived from an EMBL/GenBank/DDBJ whole genome shotgun (WGS) entry which is preliminary data.</text>
</comment>
<keyword evidence="1" id="KW-0812">Transmembrane</keyword>
<gene>
    <name evidence="2" type="ORF">HX802_02095</name>
</gene>
<sequence>MIKITRNDIIVTHIVFAFAVIMVSISLISVIFPALISSHYGSISTGIEPFTIGNNAVLLIASNTVLFSLGYVYYKKKSGTFSTLIDKVRNFEISKKVSIIASLIILIVYISFTVSELSIDESEQFPDYVVLKIGLETFPETSSGDMIVDEQNSRFVRMILLGFSQEYLQNIKIIPFVTSIVLVLVTGLVAVSISGKRIAGIIAIIVLLQGYTFLEYDTIAVYENLWVLFFLLSVYAIHKRWYLSGFWYILSVFTKAFATPFLALNVFYALRSEHTRSFKTKILLSYLLSALIVIGLFYAGNSIYDDIVQFDFNRFANSLSDFSSQMRFDYFLLATILPVTFGLFFIARNGLKQADSLLFFITGLLLAGPLVAFATEFYVILPYRFVPLLVFFSISVGLVIFKTSKSSLKSQQ</sequence>
<evidence type="ECO:0008006" key="4">
    <source>
        <dbReference type="Google" id="ProtNLM"/>
    </source>
</evidence>
<evidence type="ECO:0000313" key="3">
    <source>
        <dbReference type="Proteomes" id="UP000586694"/>
    </source>
</evidence>
<feature type="transmembrane region" description="Helical" evidence="1">
    <location>
        <begin position="12"/>
        <end position="36"/>
    </location>
</feature>
<feature type="transmembrane region" description="Helical" evidence="1">
    <location>
        <begin position="282"/>
        <end position="300"/>
    </location>
</feature>
<dbReference type="Proteomes" id="UP000586694">
    <property type="component" value="Unassembled WGS sequence"/>
</dbReference>
<dbReference type="AlphaFoldDB" id="A0A7K4NF97"/>
<organism evidence="2 3">
    <name type="scientific">Marine Group I thaumarchaeote</name>
    <dbReference type="NCBI Taxonomy" id="2511932"/>
    <lineage>
        <taxon>Archaea</taxon>
        <taxon>Nitrososphaerota</taxon>
        <taxon>Marine Group I</taxon>
    </lineage>
</organism>
<evidence type="ECO:0000313" key="2">
    <source>
        <dbReference type="EMBL" id="NWJ99439.1"/>
    </source>
</evidence>
<accession>A0A7K4NF97</accession>
<feature type="transmembrane region" description="Helical" evidence="1">
    <location>
        <begin position="246"/>
        <end position="270"/>
    </location>
</feature>
<keyword evidence="1" id="KW-0472">Membrane</keyword>
<feature type="transmembrane region" description="Helical" evidence="1">
    <location>
        <begin position="358"/>
        <end position="379"/>
    </location>
</feature>
<feature type="transmembrane region" description="Helical" evidence="1">
    <location>
        <begin position="328"/>
        <end position="346"/>
    </location>
</feature>
<keyword evidence="1" id="KW-1133">Transmembrane helix</keyword>
<proteinExistence type="predicted"/>
<feature type="transmembrane region" description="Helical" evidence="1">
    <location>
        <begin position="95"/>
        <end position="112"/>
    </location>
</feature>
<reference evidence="2 3" key="1">
    <citation type="journal article" date="2019" name="Environ. Microbiol.">
        <title>Genomics insights into ecotype formation of ammonia-oxidizing archaea in the deep ocean.</title>
        <authorList>
            <person name="Wang Y."/>
            <person name="Huang J.M."/>
            <person name="Cui G.J."/>
            <person name="Nunoura T."/>
            <person name="Takaki Y."/>
            <person name="Li W.L."/>
            <person name="Li J."/>
            <person name="Gao Z.M."/>
            <person name="Takai K."/>
            <person name="Zhang A.Q."/>
            <person name="Stepanauskas R."/>
        </authorList>
    </citation>
    <scope>NUCLEOTIDE SEQUENCE [LARGE SCALE GENOMIC DNA]</scope>
    <source>
        <strain evidence="2 3">L19b</strain>
    </source>
</reference>